<evidence type="ECO:0000313" key="2">
    <source>
        <dbReference type="Proteomes" id="UP000324222"/>
    </source>
</evidence>
<accession>A0A5B7EAJ7</accession>
<gene>
    <name evidence="1" type="ORF">E2C01_023650</name>
</gene>
<dbReference type="EMBL" id="VSRR010002245">
    <property type="protein sequence ID" value="MPC30387.1"/>
    <property type="molecule type" value="Genomic_DNA"/>
</dbReference>
<organism evidence="1 2">
    <name type="scientific">Portunus trituberculatus</name>
    <name type="common">Swimming crab</name>
    <name type="synonym">Neptunus trituberculatus</name>
    <dbReference type="NCBI Taxonomy" id="210409"/>
    <lineage>
        <taxon>Eukaryota</taxon>
        <taxon>Metazoa</taxon>
        <taxon>Ecdysozoa</taxon>
        <taxon>Arthropoda</taxon>
        <taxon>Crustacea</taxon>
        <taxon>Multicrustacea</taxon>
        <taxon>Malacostraca</taxon>
        <taxon>Eumalacostraca</taxon>
        <taxon>Eucarida</taxon>
        <taxon>Decapoda</taxon>
        <taxon>Pleocyemata</taxon>
        <taxon>Brachyura</taxon>
        <taxon>Eubrachyura</taxon>
        <taxon>Portunoidea</taxon>
        <taxon>Portunidae</taxon>
        <taxon>Portuninae</taxon>
        <taxon>Portunus</taxon>
    </lineage>
</organism>
<proteinExistence type="predicted"/>
<sequence length="92" mass="10248">MPLSSPSNATVFQLVMEGIKSEKGSPPMLDPTVIIAKDIDLEPMMEEGLKSTDGRVERLPHTVTQPWQNETNLNVTTLPENLGIMQRLFERG</sequence>
<keyword evidence="2" id="KW-1185">Reference proteome</keyword>
<name>A0A5B7EAJ7_PORTR</name>
<dbReference type="AlphaFoldDB" id="A0A5B7EAJ7"/>
<evidence type="ECO:0000313" key="1">
    <source>
        <dbReference type="EMBL" id="MPC30387.1"/>
    </source>
</evidence>
<dbReference type="Proteomes" id="UP000324222">
    <property type="component" value="Unassembled WGS sequence"/>
</dbReference>
<protein>
    <submittedName>
        <fullName evidence="1">Uncharacterized protein</fullName>
    </submittedName>
</protein>
<comment type="caution">
    <text evidence="1">The sequence shown here is derived from an EMBL/GenBank/DDBJ whole genome shotgun (WGS) entry which is preliminary data.</text>
</comment>
<reference evidence="1 2" key="1">
    <citation type="submission" date="2019-05" db="EMBL/GenBank/DDBJ databases">
        <title>Another draft genome of Portunus trituberculatus and its Hox gene families provides insights of decapod evolution.</title>
        <authorList>
            <person name="Jeong J.-H."/>
            <person name="Song I."/>
            <person name="Kim S."/>
            <person name="Choi T."/>
            <person name="Kim D."/>
            <person name="Ryu S."/>
            <person name="Kim W."/>
        </authorList>
    </citation>
    <scope>NUCLEOTIDE SEQUENCE [LARGE SCALE GENOMIC DNA]</scope>
    <source>
        <tissue evidence="1">Muscle</tissue>
    </source>
</reference>